<dbReference type="GO" id="GO:0016020">
    <property type="term" value="C:membrane"/>
    <property type="evidence" value="ECO:0007669"/>
    <property type="project" value="InterPro"/>
</dbReference>
<name>A0A222G3A0_9GAMM</name>
<keyword evidence="2" id="KW-0732">Signal</keyword>
<dbReference type="PANTHER" id="PTHR30035">
    <property type="entry name" value="LIPOPROTEIN VACJ-RELATED"/>
    <property type="match status" value="1"/>
</dbReference>
<dbReference type="OrthoDB" id="9785326at2"/>
<comment type="similarity">
    <text evidence="1">Belongs to the MlaA family.</text>
</comment>
<evidence type="ECO:0000313" key="4">
    <source>
        <dbReference type="Proteomes" id="UP000202259"/>
    </source>
</evidence>
<dbReference type="PANTHER" id="PTHR30035:SF3">
    <property type="entry name" value="INTERMEMBRANE PHOSPHOLIPID TRANSPORT SYSTEM LIPOPROTEIN MLAA"/>
    <property type="match status" value="1"/>
</dbReference>
<dbReference type="AlphaFoldDB" id="A0A222G3A0"/>
<gene>
    <name evidence="3" type="ORF">B5D82_00620</name>
</gene>
<proteinExistence type="inferred from homology"/>
<organism evidence="3 4">
    <name type="scientific">Cognaticolwellia beringensis</name>
    <dbReference type="NCBI Taxonomy" id="1967665"/>
    <lineage>
        <taxon>Bacteria</taxon>
        <taxon>Pseudomonadati</taxon>
        <taxon>Pseudomonadota</taxon>
        <taxon>Gammaproteobacteria</taxon>
        <taxon>Alteromonadales</taxon>
        <taxon>Colwelliaceae</taxon>
        <taxon>Cognaticolwellia</taxon>
    </lineage>
</organism>
<reference evidence="3 4" key="1">
    <citation type="submission" date="2017-08" db="EMBL/GenBank/DDBJ databases">
        <title>Complete genome of Colwellia sp. NB097-1, a psychrophile bacterium ioslated from Bering Sea.</title>
        <authorList>
            <person name="Chen X."/>
        </authorList>
    </citation>
    <scope>NUCLEOTIDE SEQUENCE [LARGE SCALE GENOMIC DNA]</scope>
    <source>
        <strain evidence="3 4">NB097-1</strain>
    </source>
</reference>
<dbReference type="PRINTS" id="PR01805">
    <property type="entry name" value="VACJLIPOPROT"/>
</dbReference>
<evidence type="ECO:0008006" key="5">
    <source>
        <dbReference type="Google" id="ProtNLM"/>
    </source>
</evidence>
<dbReference type="GO" id="GO:0120010">
    <property type="term" value="P:intermembrane phospholipid transfer"/>
    <property type="evidence" value="ECO:0007669"/>
    <property type="project" value="TreeGrafter"/>
</dbReference>
<dbReference type="Pfam" id="PF04333">
    <property type="entry name" value="MlaA"/>
    <property type="match status" value="1"/>
</dbReference>
<keyword evidence="4" id="KW-1185">Reference proteome</keyword>
<dbReference type="EMBL" id="CP020465">
    <property type="protein sequence ID" value="ASP46405.1"/>
    <property type="molecule type" value="Genomic_DNA"/>
</dbReference>
<sequence length="251" mass="27871">MPVFSNQQTNFIALLFCTLLVACSSTPILEEKAIAPKIALPDNHEELGIMTAYDDPWEGFNRRMYYFNAKADVYVLLPIVDAYKKITPDVVETGLSNFFNNLGEISTFINSLLQFKLSVAGETFGRFLVNSTVGLAGVIDVATPVGFVEQDEDFGQTLGHWGVGSGPYLVLPLLGPSSLRDATGLAFDALADQQSLDVLGMKSEEELYLSLVNSIDARARLPFRYYASGSAFEYEYLKLLYNKYREIQIAR</sequence>
<evidence type="ECO:0000256" key="1">
    <source>
        <dbReference type="ARBA" id="ARBA00010634"/>
    </source>
</evidence>
<dbReference type="Proteomes" id="UP000202259">
    <property type="component" value="Chromosome"/>
</dbReference>
<dbReference type="RefSeq" id="WP_081148388.1">
    <property type="nucleotide sequence ID" value="NZ_CP020465.1"/>
</dbReference>
<evidence type="ECO:0000313" key="3">
    <source>
        <dbReference type="EMBL" id="ASP46405.1"/>
    </source>
</evidence>
<protein>
    <recommendedName>
        <fullName evidence="5">ABC transporter</fullName>
    </recommendedName>
</protein>
<dbReference type="KEGG" id="cber:B5D82_00620"/>
<evidence type="ECO:0000256" key="2">
    <source>
        <dbReference type="ARBA" id="ARBA00022729"/>
    </source>
</evidence>
<dbReference type="InterPro" id="IPR007428">
    <property type="entry name" value="MlaA"/>
</dbReference>
<accession>A0A222G3A0</accession>